<dbReference type="HOGENOM" id="CLU_2532473_0_0_1"/>
<evidence type="ECO:0000256" key="1">
    <source>
        <dbReference type="ARBA" id="ARBA00023125"/>
    </source>
</evidence>
<proteinExistence type="predicted"/>
<dbReference type="EnsemblProtists" id="PYU1_T001690">
    <property type="protein sequence ID" value="PYU1_T001690"/>
    <property type="gene ID" value="PYU1_G001689"/>
</dbReference>
<name>K3W9P9_GLOUD</name>
<accession>K3W9P9</accession>
<sequence>MKNCVKELHYQTSAYLTKYYDMILLPIFQMKDMSHCSRLHFKLGSNDVFRCPHCEYTAGRDVNAAFNILRFVCGGSLAISKVYC</sequence>
<dbReference type="AlphaFoldDB" id="K3W9P9"/>
<dbReference type="Pfam" id="PF07282">
    <property type="entry name" value="Cas12f1-like_TNB"/>
    <property type="match status" value="1"/>
</dbReference>
<dbReference type="Proteomes" id="UP000019132">
    <property type="component" value="Unassembled WGS sequence"/>
</dbReference>
<keyword evidence="4" id="KW-1185">Reference proteome</keyword>
<evidence type="ECO:0000313" key="4">
    <source>
        <dbReference type="Proteomes" id="UP000019132"/>
    </source>
</evidence>
<evidence type="ECO:0000313" key="3">
    <source>
        <dbReference type="EnsemblProtists" id="PYU1_T001690"/>
    </source>
</evidence>
<dbReference type="VEuPathDB" id="FungiDB:PYU1_G001689"/>
<protein>
    <recommendedName>
        <fullName evidence="2">Cas12f1-like TNB domain-containing protein</fullName>
    </recommendedName>
</protein>
<dbReference type="EMBL" id="GL376626">
    <property type="status" value="NOT_ANNOTATED_CDS"/>
    <property type="molecule type" value="Genomic_DNA"/>
</dbReference>
<dbReference type="GO" id="GO:0003677">
    <property type="term" value="F:DNA binding"/>
    <property type="evidence" value="ECO:0007669"/>
    <property type="project" value="UniProtKB-KW"/>
</dbReference>
<feature type="domain" description="Cas12f1-like TNB" evidence="2">
    <location>
        <begin position="35"/>
        <end position="68"/>
    </location>
</feature>
<dbReference type="InterPro" id="IPR010095">
    <property type="entry name" value="Cas12f1-like_TNB"/>
</dbReference>
<keyword evidence="1" id="KW-0238">DNA-binding</keyword>
<dbReference type="InParanoid" id="K3W9P9"/>
<reference evidence="4" key="2">
    <citation type="submission" date="2010-04" db="EMBL/GenBank/DDBJ databases">
        <authorList>
            <person name="Buell R."/>
            <person name="Hamilton J."/>
            <person name="Hostetler J."/>
        </authorList>
    </citation>
    <scope>NUCLEOTIDE SEQUENCE [LARGE SCALE GENOMIC DNA]</scope>
    <source>
        <strain evidence="4">DAOM:BR144</strain>
    </source>
</reference>
<reference evidence="3" key="3">
    <citation type="submission" date="2015-02" db="UniProtKB">
        <authorList>
            <consortium name="EnsemblProtists"/>
        </authorList>
    </citation>
    <scope>IDENTIFICATION</scope>
    <source>
        <strain evidence="3">DAOM BR144</strain>
    </source>
</reference>
<reference evidence="4" key="1">
    <citation type="journal article" date="2010" name="Genome Biol.">
        <title>Genome sequence of the necrotrophic plant pathogen Pythium ultimum reveals original pathogenicity mechanisms and effector repertoire.</title>
        <authorList>
            <person name="Levesque C.A."/>
            <person name="Brouwer H."/>
            <person name="Cano L."/>
            <person name="Hamilton J.P."/>
            <person name="Holt C."/>
            <person name="Huitema E."/>
            <person name="Raffaele S."/>
            <person name="Robideau G.P."/>
            <person name="Thines M."/>
            <person name="Win J."/>
            <person name="Zerillo M.M."/>
            <person name="Beakes G.W."/>
            <person name="Boore J.L."/>
            <person name="Busam D."/>
            <person name="Dumas B."/>
            <person name="Ferriera S."/>
            <person name="Fuerstenberg S.I."/>
            <person name="Gachon C.M."/>
            <person name="Gaulin E."/>
            <person name="Govers F."/>
            <person name="Grenville-Briggs L."/>
            <person name="Horner N."/>
            <person name="Hostetler J."/>
            <person name="Jiang R.H."/>
            <person name="Johnson J."/>
            <person name="Krajaejun T."/>
            <person name="Lin H."/>
            <person name="Meijer H.J."/>
            <person name="Moore B."/>
            <person name="Morris P."/>
            <person name="Phuntmart V."/>
            <person name="Puiu D."/>
            <person name="Shetty J."/>
            <person name="Stajich J.E."/>
            <person name="Tripathy S."/>
            <person name="Wawra S."/>
            <person name="van West P."/>
            <person name="Whitty B.R."/>
            <person name="Coutinho P.M."/>
            <person name="Henrissat B."/>
            <person name="Martin F."/>
            <person name="Thomas P.D."/>
            <person name="Tyler B.M."/>
            <person name="De Vries R.P."/>
            <person name="Kamoun S."/>
            <person name="Yandell M."/>
            <person name="Tisserat N."/>
            <person name="Buell C.R."/>
        </authorList>
    </citation>
    <scope>NUCLEOTIDE SEQUENCE</scope>
    <source>
        <strain evidence="4">DAOM:BR144</strain>
    </source>
</reference>
<organism evidence="3 4">
    <name type="scientific">Globisporangium ultimum (strain ATCC 200006 / CBS 805.95 / DAOM BR144)</name>
    <name type="common">Pythium ultimum</name>
    <dbReference type="NCBI Taxonomy" id="431595"/>
    <lineage>
        <taxon>Eukaryota</taxon>
        <taxon>Sar</taxon>
        <taxon>Stramenopiles</taxon>
        <taxon>Oomycota</taxon>
        <taxon>Peronosporomycetes</taxon>
        <taxon>Pythiales</taxon>
        <taxon>Pythiaceae</taxon>
        <taxon>Globisporangium</taxon>
    </lineage>
</organism>
<evidence type="ECO:0000259" key="2">
    <source>
        <dbReference type="Pfam" id="PF07282"/>
    </source>
</evidence>